<name>A0A1I7UGH2_9PELO</name>
<feature type="coiled-coil region" evidence="1">
    <location>
        <begin position="46"/>
        <end position="149"/>
    </location>
</feature>
<organism evidence="2 3">
    <name type="scientific">Caenorhabditis tropicalis</name>
    <dbReference type="NCBI Taxonomy" id="1561998"/>
    <lineage>
        <taxon>Eukaryota</taxon>
        <taxon>Metazoa</taxon>
        <taxon>Ecdysozoa</taxon>
        <taxon>Nematoda</taxon>
        <taxon>Chromadorea</taxon>
        <taxon>Rhabditida</taxon>
        <taxon>Rhabditina</taxon>
        <taxon>Rhabditomorpha</taxon>
        <taxon>Rhabditoidea</taxon>
        <taxon>Rhabditidae</taxon>
        <taxon>Peloderinae</taxon>
        <taxon>Caenorhabditis</taxon>
    </lineage>
</organism>
<accession>A0A1I7UGH2</accession>
<evidence type="ECO:0000256" key="1">
    <source>
        <dbReference type="SAM" id="Coils"/>
    </source>
</evidence>
<protein>
    <submittedName>
        <fullName evidence="3">Tropomyosin-2</fullName>
    </submittedName>
</protein>
<evidence type="ECO:0000313" key="2">
    <source>
        <dbReference type="Proteomes" id="UP000095282"/>
    </source>
</evidence>
<keyword evidence="2" id="KW-1185">Reference proteome</keyword>
<proteinExistence type="predicted"/>
<evidence type="ECO:0000313" key="3">
    <source>
        <dbReference type="WBParaSite" id="Csp11.Scaffold629.g9086.t1"/>
    </source>
</evidence>
<dbReference type="STRING" id="1561998.A0A1I7UGH2"/>
<dbReference type="AlphaFoldDB" id="A0A1I7UGH2"/>
<keyword evidence="1" id="KW-0175">Coiled coil</keyword>
<dbReference type="WBParaSite" id="Csp11.Scaffold629.g9086.t1">
    <property type="protein sequence ID" value="Csp11.Scaffold629.g9086.t1"/>
    <property type="gene ID" value="Csp11.Scaffold629.g9086"/>
</dbReference>
<reference evidence="3" key="1">
    <citation type="submission" date="2016-11" db="UniProtKB">
        <authorList>
            <consortium name="WormBaseParasite"/>
        </authorList>
    </citation>
    <scope>IDENTIFICATION</scope>
</reference>
<dbReference type="Proteomes" id="UP000095282">
    <property type="component" value="Unplaced"/>
</dbReference>
<sequence length="388" mass="45466">MGVFGEDEIELKERLKKERYEKLLELKGKSEKNLLELEDHFSKKCKTESEEMAEKMKEEIKAVREATEEQLKNIEKLIKEENGEHLEQVGAMLRKADEALELEIKKLKENISETLKKNDERIEEANKSLKETEEKCEEVRRQNQHAEFLGPIEVEKHRRKLVSDEQDAERERFEAVIKLKAENSETKSILAVELAEKQKEDDKELEKYRGDVVEYEVKTMKKLVNLKKAEINRDSMNVLHDHVGELQRMNMRFETLTSECELYFCDGFEWNGQTRGEGKRSFDDIKSYLGSIKEHLLSTERSISDIEENEVRVKKQDEIKSLNQLVSQSHSCLIPFISQFRCGKTSWSKDNETNFREAMSKITRAINEIRLPQTGDAQFQKQITADNE</sequence>
<dbReference type="eggNOG" id="ENOG502TJXY">
    <property type="taxonomic scope" value="Eukaryota"/>
</dbReference>